<dbReference type="InterPro" id="IPR020103">
    <property type="entry name" value="PsdUridine_synth_cat_dom_sf"/>
</dbReference>
<evidence type="ECO:0000313" key="5">
    <source>
        <dbReference type="EMBL" id="MDR6269838.1"/>
    </source>
</evidence>
<sequence length="304" mass="34448">MMESPLPVRNGVNATRLRLPDAGPWATAMDYVLDRFDHVDPQGIIERFERGEVQGLGGVPITPRTPLGEHTFLWYYRELPVETRLPVELSVLHQDDDLLVVDKPHFLPTTPGGRYVAESALVRLRILLELPDLVPIHRLDRMTAGVLLFAVNPKTRGRYQLLFERREVRKSYQAVAPVRPDLSLPLTMRSRMFKSRSYLLSQEIPGAPNAETRVVLQRSWSAPAGERGLYRLEPHSGKTHQLRVHMAALGLGIVNDPFYPVLQEEAPDDYAKPLQLLARQLEFTDPLSGREVAYTSRLSLAESH</sequence>
<keyword evidence="6" id="KW-1185">Reference proteome</keyword>
<evidence type="ECO:0000256" key="2">
    <source>
        <dbReference type="ARBA" id="ARBA00031870"/>
    </source>
</evidence>
<dbReference type="Gene3D" id="3.30.2350.10">
    <property type="entry name" value="Pseudouridine synthase"/>
    <property type="match status" value="1"/>
</dbReference>
<comment type="caution">
    <text evidence="5">The sequence shown here is derived from an EMBL/GenBank/DDBJ whole genome shotgun (WGS) entry which is preliminary data.</text>
</comment>
<dbReference type="GO" id="GO:0160142">
    <property type="term" value="F:23S rRNA pseudouridine(746) synthase activity"/>
    <property type="evidence" value="ECO:0007669"/>
    <property type="project" value="UniProtKB-EC"/>
</dbReference>
<feature type="domain" description="Pseudouridine synthase RsuA/RluA-like" evidence="4">
    <location>
        <begin position="97"/>
        <end position="248"/>
    </location>
</feature>
<dbReference type="Proteomes" id="UP001185069">
    <property type="component" value="Unassembled WGS sequence"/>
</dbReference>
<organism evidence="5 6">
    <name type="scientific">Arthrobacter russicus</name>
    <dbReference type="NCBI Taxonomy" id="172040"/>
    <lineage>
        <taxon>Bacteria</taxon>
        <taxon>Bacillati</taxon>
        <taxon>Actinomycetota</taxon>
        <taxon>Actinomycetes</taxon>
        <taxon>Micrococcales</taxon>
        <taxon>Micrococcaceae</taxon>
        <taxon>Arthrobacter</taxon>
    </lineage>
</organism>
<evidence type="ECO:0000313" key="6">
    <source>
        <dbReference type="Proteomes" id="UP001185069"/>
    </source>
</evidence>
<dbReference type="EMBL" id="JAVDQF010000001">
    <property type="protein sequence ID" value="MDR6269838.1"/>
    <property type="molecule type" value="Genomic_DNA"/>
</dbReference>
<name>A0ABU1JBN8_9MICC</name>
<dbReference type="SUPFAM" id="SSF55120">
    <property type="entry name" value="Pseudouridine synthase"/>
    <property type="match status" value="1"/>
</dbReference>
<dbReference type="PANTHER" id="PTHR21600">
    <property type="entry name" value="MITOCHONDRIAL RNA PSEUDOURIDINE SYNTHASE"/>
    <property type="match status" value="1"/>
</dbReference>
<dbReference type="Pfam" id="PF00849">
    <property type="entry name" value="PseudoU_synth_2"/>
    <property type="match status" value="1"/>
</dbReference>
<dbReference type="InterPro" id="IPR006145">
    <property type="entry name" value="PsdUridine_synth_RsuA/RluA"/>
</dbReference>
<protein>
    <recommendedName>
        <fullName evidence="2">RNA pseudouridylate synthase</fullName>
    </recommendedName>
    <alternativeName>
        <fullName evidence="3">RNA-uridine isomerase</fullName>
    </alternativeName>
</protein>
<dbReference type="GO" id="GO:0160151">
    <property type="term" value="F:tRNA pseudouridine(32) synthase activity"/>
    <property type="evidence" value="ECO:0007669"/>
    <property type="project" value="UniProtKB-EC"/>
</dbReference>
<dbReference type="InterPro" id="IPR006224">
    <property type="entry name" value="PsdUridine_synth_RluA-like_CS"/>
</dbReference>
<evidence type="ECO:0000256" key="1">
    <source>
        <dbReference type="ARBA" id="ARBA00000073"/>
    </source>
</evidence>
<keyword evidence="5" id="KW-0413">Isomerase</keyword>
<evidence type="ECO:0000259" key="4">
    <source>
        <dbReference type="Pfam" id="PF00849"/>
    </source>
</evidence>
<accession>A0ABU1JBN8</accession>
<gene>
    <name evidence="5" type="ORF">JOE69_002076</name>
</gene>
<dbReference type="PANTHER" id="PTHR21600:SF84">
    <property type="entry name" value="PSEUDOURIDINE SYNTHASE RSUA_RLUA-LIKE DOMAIN-CONTAINING PROTEIN"/>
    <property type="match status" value="1"/>
</dbReference>
<reference evidence="5 6" key="1">
    <citation type="submission" date="2023-07" db="EMBL/GenBank/DDBJ databases">
        <title>Sequencing the genomes of 1000 actinobacteria strains.</title>
        <authorList>
            <person name="Klenk H.-P."/>
        </authorList>
    </citation>
    <scope>NUCLEOTIDE SEQUENCE [LARGE SCALE GENOMIC DNA]</scope>
    <source>
        <strain evidence="5 6">DSM 14555</strain>
    </source>
</reference>
<proteinExistence type="predicted"/>
<dbReference type="InterPro" id="IPR050188">
    <property type="entry name" value="RluA_PseudoU_synthase"/>
</dbReference>
<evidence type="ECO:0000256" key="3">
    <source>
        <dbReference type="ARBA" id="ARBA00033164"/>
    </source>
</evidence>
<dbReference type="PROSITE" id="PS01129">
    <property type="entry name" value="PSI_RLU"/>
    <property type="match status" value="1"/>
</dbReference>
<comment type="catalytic activity">
    <reaction evidence="1">
        <text>a uridine in RNA = a pseudouridine in RNA</text>
        <dbReference type="Rhea" id="RHEA:48348"/>
        <dbReference type="Rhea" id="RHEA-COMP:12068"/>
        <dbReference type="Rhea" id="RHEA-COMP:12069"/>
        <dbReference type="ChEBI" id="CHEBI:65314"/>
        <dbReference type="ChEBI" id="CHEBI:65315"/>
    </reaction>
</comment>